<dbReference type="InterPro" id="IPR007712">
    <property type="entry name" value="RelE/ParE_toxin"/>
</dbReference>
<dbReference type="InterPro" id="IPR035093">
    <property type="entry name" value="RelE/ParE_toxin_dom_sf"/>
</dbReference>
<evidence type="ECO:0000313" key="5">
    <source>
        <dbReference type="Proteomes" id="UP000030889"/>
    </source>
</evidence>
<keyword evidence="5" id="KW-1185">Reference proteome</keyword>
<dbReference type="Gene3D" id="3.30.2310.20">
    <property type="entry name" value="RelE-like"/>
    <property type="match status" value="1"/>
</dbReference>
<evidence type="ECO:0000313" key="4">
    <source>
        <dbReference type="EMBL" id="KHE39846.1"/>
    </source>
</evidence>
<keyword evidence="2" id="KW-1277">Toxin-antitoxin system</keyword>
<dbReference type="RefSeq" id="WP_035474569.1">
    <property type="nucleotide sequence ID" value="NZ_JRGF01000033.1"/>
</dbReference>
<dbReference type="EMBL" id="JRGF01000033">
    <property type="protein sequence ID" value="KHE39846.1"/>
    <property type="molecule type" value="Genomic_DNA"/>
</dbReference>
<proteinExistence type="inferred from homology"/>
<dbReference type="Proteomes" id="UP000030889">
    <property type="component" value="Unassembled WGS sequence"/>
</dbReference>
<evidence type="ECO:0000256" key="2">
    <source>
        <dbReference type="ARBA" id="ARBA00022649"/>
    </source>
</evidence>
<dbReference type="InterPro" id="IPR028344">
    <property type="entry name" value="ParE1/4"/>
</dbReference>
<evidence type="ECO:0000256" key="3">
    <source>
        <dbReference type="PIRNR" id="PIRNR029218"/>
    </source>
</evidence>
<organism evidence="4 5">
    <name type="scientific">Alistipes inops</name>
    <dbReference type="NCBI Taxonomy" id="1501391"/>
    <lineage>
        <taxon>Bacteria</taxon>
        <taxon>Pseudomonadati</taxon>
        <taxon>Bacteroidota</taxon>
        <taxon>Bacteroidia</taxon>
        <taxon>Bacteroidales</taxon>
        <taxon>Rikenellaceae</taxon>
        <taxon>Alistipes</taxon>
    </lineage>
</organism>
<comment type="similarity">
    <text evidence="1 3">Belongs to the RelE toxin family.</text>
</comment>
<comment type="caution">
    <text evidence="4">The sequence shown here is derived from an EMBL/GenBank/DDBJ whole genome shotgun (WGS) entry which is preliminary data.</text>
</comment>
<dbReference type="Pfam" id="PF05016">
    <property type="entry name" value="ParE_toxin"/>
    <property type="match status" value="1"/>
</dbReference>
<name>A0ABR4YHB3_9BACT</name>
<dbReference type="PANTHER" id="PTHR33755:SF9">
    <property type="entry name" value="TOXIN PARE1"/>
    <property type="match status" value="1"/>
</dbReference>
<evidence type="ECO:0000256" key="1">
    <source>
        <dbReference type="ARBA" id="ARBA00006226"/>
    </source>
</evidence>
<dbReference type="PIRSF" id="PIRSF029218">
    <property type="entry name" value="ParE"/>
    <property type="match status" value="1"/>
</dbReference>
<dbReference type="InterPro" id="IPR051803">
    <property type="entry name" value="TA_system_RelE-like_toxin"/>
</dbReference>
<accession>A0ABR4YHB3</accession>
<sequence length="103" mass="12517">MAKVRFTNKAVEDLSEIWNYTFDKWSESQADIYYTSLVSACRKVADNPFLFGQTYRNIREDLFGYRCHKHIIFYRVLENRDVEIIRILHQRMDLENRMNESKD</sequence>
<dbReference type="PANTHER" id="PTHR33755">
    <property type="entry name" value="TOXIN PARE1-RELATED"/>
    <property type="match status" value="1"/>
</dbReference>
<protein>
    <recommendedName>
        <fullName evidence="3">Toxin</fullName>
    </recommendedName>
</protein>
<reference evidence="4 5" key="1">
    <citation type="submission" date="2014-09" db="EMBL/GenBank/DDBJ databases">
        <title>Alistipes sp. 627, sp. nov., a novel member of the family Rikenellaceae isolated from human faeces.</title>
        <authorList>
            <person name="Shkoporov A.N."/>
            <person name="Chaplin A.V."/>
            <person name="Motuzova O.V."/>
            <person name="Kafarskaia L.I."/>
            <person name="Khokhlova E.V."/>
            <person name="Efimov B.A."/>
        </authorList>
    </citation>
    <scope>NUCLEOTIDE SEQUENCE [LARGE SCALE GENOMIC DNA]</scope>
    <source>
        <strain evidence="4 5">627</strain>
    </source>
</reference>
<gene>
    <name evidence="4" type="ORF">LG35_10240</name>
</gene>